<name>A0AAN6MCI5_9PEZI</name>
<gene>
    <name evidence="1" type="ORF">C8A05DRAFT_38171</name>
</gene>
<reference evidence="1" key="2">
    <citation type="submission" date="2023-05" db="EMBL/GenBank/DDBJ databases">
        <authorList>
            <consortium name="Lawrence Berkeley National Laboratory"/>
            <person name="Steindorff A."/>
            <person name="Hensen N."/>
            <person name="Bonometti L."/>
            <person name="Westerberg I."/>
            <person name="Brannstrom I.O."/>
            <person name="Guillou S."/>
            <person name="Cros-Aarteil S."/>
            <person name="Calhoun S."/>
            <person name="Haridas S."/>
            <person name="Kuo A."/>
            <person name="Mondo S."/>
            <person name="Pangilinan J."/>
            <person name="Riley R."/>
            <person name="Labutti K."/>
            <person name="Andreopoulos B."/>
            <person name="Lipzen A."/>
            <person name="Chen C."/>
            <person name="Yanf M."/>
            <person name="Daum C."/>
            <person name="Ng V."/>
            <person name="Clum A."/>
            <person name="Ohm R."/>
            <person name="Martin F."/>
            <person name="Silar P."/>
            <person name="Natvig D."/>
            <person name="Lalanne C."/>
            <person name="Gautier V."/>
            <person name="Ament-Velasquez S.L."/>
            <person name="Kruys A."/>
            <person name="Hutchinson M.I."/>
            <person name="Powell A.J."/>
            <person name="Barry K."/>
            <person name="Miller A.N."/>
            <person name="Grigoriev I.V."/>
            <person name="Debuchy R."/>
            <person name="Gladieux P."/>
            <person name="Thoren M.H."/>
            <person name="Johannesson H."/>
        </authorList>
    </citation>
    <scope>NUCLEOTIDE SEQUENCE</scope>
    <source>
        <strain evidence="1">CBS 103.79</strain>
    </source>
</reference>
<reference evidence="1" key="1">
    <citation type="journal article" date="2023" name="Mol. Phylogenet. Evol.">
        <title>Genome-scale phylogeny and comparative genomics of the fungal order Sordariales.</title>
        <authorList>
            <person name="Hensen N."/>
            <person name="Bonometti L."/>
            <person name="Westerberg I."/>
            <person name="Brannstrom I.O."/>
            <person name="Guillou S."/>
            <person name="Cros-Aarteil S."/>
            <person name="Calhoun S."/>
            <person name="Haridas S."/>
            <person name="Kuo A."/>
            <person name="Mondo S."/>
            <person name="Pangilinan J."/>
            <person name="Riley R."/>
            <person name="LaButti K."/>
            <person name="Andreopoulos B."/>
            <person name="Lipzen A."/>
            <person name="Chen C."/>
            <person name="Yan M."/>
            <person name="Daum C."/>
            <person name="Ng V."/>
            <person name="Clum A."/>
            <person name="Steindorff A."/>
            <person name="Ohm R.A."/>
            <person name="Martin F."/>
            <person name="Silar P."/>
            <person name="Natvig D.O."/>
            <person name="Lalanne C."/>
            <person name="Gautier V."/>
            <person name="Ament-Velasquez S.L."/>
            <person name="Kruys A."/>
            <person name="Hutchinson M.I."/>
            <person name="Powell A.J."/>
            <person name="Barry K."/>
            <person name="Miller A.N."/>
            <person name="Grigoriev I.V."/>
            <person name="Debuchy R."/>
            <person name="Gladieux P."/>
            <person name="Hiltunen Thoren M."/>
            <person name="Johannesson H."/>
        </authorList>
    </citation>
    <scope>NUCLEOTIDE SEQUENCE</scope>
    <source>
        <strain evidence="1">CBS 103.79</strain>
    </source>
</reference>
<organism evidence="1 2">
    <name type="scientific">Staphylotrichum tortipilum</name>
    <dbReference type="NCBI Taxonomy" id="2831512"/>
    <lineage>
        <taxon>Eukaryota</taxon>
        <taxon>Fungi</taxon>
        <taxon>Dikarya</taxon>
        <taxon>Ascomycota</taxon>
        <taxon>Pezizomycotina</taxon>
        <taxon>Sordariomycetes</taxon>
        <taxon>Sordariomycetidae</taxon>
        <taxon>Sordariales</taxon>
        <taxon>Chaetomiaceae</taxon>
        <taxon>Staphylotrichum</taxon>
    </lineage>
</organism>
<dbReference type="EMBL" id="MU855972">
    <property type="protein sequence ID" value="KAK3898245.1"/>
    <property type="molecule type" value="Genomic_DNA"/>
</dbReference>
<comment type="caution">
    <text evidence="1">The sequence shown here is derived from an EMBL/GenBank/DDBJ whole genome shotgun (WGS) entry which is preliminary data.</text>
</comment>
<keyword evidence="2" id="KW-1185">Reference proteome</keyword>
<dbReference type="AlphaFoldDB" id="A0AAN6MCI5"/>
<dbReference type="Proteomes" id="UP001303889">
    <property type="component" value="Unassembled WGS sequence"/>
</dbReference>
<sequence length="164" mass="17513">MPPPTNSSHCSFLFSNAAPARQNLSFLFSNAAAAAAAAAAPAYARSDDRRSNRYPWRAACNLLPYASPARPPAAAAGLDMYTAHIGELCRLLDVRSSFTRLDLSDAIARSAIAMHVKLDAVNALPCAYYAGPSPTGPFTSCIAMTEFDGACMNYVCMLSYFRST</sequence>
<accession>A0AAN6MCI5</accession>
<protein>
    <submittedName>
        <fullName evidence="1">Uncharacterized protein</fullName>
    </submittedName>
</protein>
<evidence type="ECO:0000313" key="2">
    <source>
        <dbReference type="Proteomes" id="UP001303889"/>
    </source>
</evidence>
<proteinExistence type="predicted"/>
<evidence type="ECO:0000313" key="1">
    <source>
        <dbReference type="EMBL" id="KAK3898245.1"/>
    </source>
</evidence>